<accession>M9R660</accession>
<reference evidence="2 3" key="1">
    <citation type="journal article" date="2013" name="PLoS ONE">
        <title>Poles Apart: Arctic and Antarctic Octadecabacter strains Share High Genome Plasticity and a New Type of Xanthorhodopsin.</title>
        <authorList>
            <person name="Vollmers J."/>
            <person name="Voget S."/>
            <person name="Dietrich S."/>
            <person name="Gollnow K."/>
            <person name="Smits M."/>
            <person name="Meyer K."/>
            <person name="Brinkhoff T."/>
            <person name="Simon M."/>
            <person name="Daniel R."/>
        </authorList>
    </citation>
    <scope>NUCLEOTIDE SEQUENCE [LARGE SCALE GENOMIC DNA]</scope>
    <source>
        <strain evidence="2 3">307</strain>
    </source>
</reference>
<dbReference type="Proteomes" id="UP000005307">
    <property type="component" value="Chromosome"/>
</dbReference>
<evidence type="ECO:0000313" key="3">
    <source>
        <dbReference type="Proteomes" id="UP000005307"/>
    </source>
</evidence>
<feature type="domain" description="Adenylyltransferase SoFic-like C-terminal" evidence="1">
    <location>
        <begin position="5"/>
        <end position="53"/>
    </location>
</feature>
<sequence length="62" mass="7010">MTIPFKHPYTRIEYVVDEVGVSRQTAGKYLNELEASGLLKKMKVGLNNYYINGPLVQLLAKP</sequence>
<dbReference type="STRING" id="391626.OAN307_c00120"/>
<dbReference type="HOGENOM" id="CLU_2899716_0_0_5"/>
<proteinExistence type="predicted"/>
<evidence type="ECO:0000313" key="2">
    <source>
        <dbReference type="EMBL" id="AGI65796.1"/>
    </source>
</evidence>
<protein>
    <recommendedName>
        <fullName evidence="1">Adenylyltransferase SoFic-like C-terminal domain-containing protein</fullName>
    </recommendedName>
</protein>
<organism evidence="2 3">
    <name type="scientific">Octadecabacter antarcticus 307</name>
    <dbReference type="NCBI Taxonomy" id="391626"/>
    <lineage>
        <taxon>Bacteria</taxon>
        <taxon>Pseudomonadati</taxon>
        <taxon>Pseudomonadota</taxon>
        <taxon>Alphaproteobacteria</taxon>
        <taxon>Rhodobacterales</taxon>
        <taxon>Roseobacteraceae</taxon>
        <taxon>Octadecabacter</taxon>
    </lineage>
</organism>
<dbReference type="AlphaFoldDB" id="M9R660"/>
<dbReference type="RefSeq" id="WP_015497860.1">
    <property type="nucleotide sequence ID" value="NC_020911.1"/>
</dbReference>
<dbReference type="eggNOG" id="COG3177">
    <property type="taxonomic scope" value="Bacteria"/>
</dbReference>
<dbReference type="Pfam" id="PF21248">
    <property type="entry name" value="SoFic-like_C"/>
    <property type="match status" value="1"/>
</dbReference>
<dbReference type="EMBL" id="CP003740">
    <property type="protein sequence ID" value="AGI65796.1"/>
    <property type="molecule type" value="Genomic_DNA"/>
</dbReference>
<dbReference type="KEGG" id="oat:OAN307_c00120"/>
<gene>
    <name evidence="2" type="ORF">OAN307_c00120</name>
</gene>
<dbReference type="SUPFAM" id="SSF46785">
    <property type="entry name" value="Winged helix' DNA-binding domain"/>
    <property type="match status" value="1"/>
</dbReference>
<evidence type="ECO:0000259" key="1">
    <source>
        <dbReference type="Pfam" id="PF21248"/>
    </source>
</evidence>
<keyword evidence="3" id="KW-1185">Reference proteome</keyword>
<dbReference type="InterPro" id="IPR036390">
    <property type="entry name" value="WH_DNA-bd_sf"/>
</dbReference>
<name>M9R660_9RHOB</name>
<dbReference type="InterPro" id="IPR048770">
    <property type="entry name" value="SoFic-like_C"/>
</dbReference>